<sequence length="488" mass="52981">MFSQKPWQTSDQRTWNRDENREEAKTIHDVDTTDFEWVPALRFLFAFGLGVVFFLVPVTWEGQITVPFDIAAGLITDTFPTLTSVAGLMLVTAGGILSTVAELRNRGVISLDDRFAERIDLQYWKTTPLFLFLRIFGVFFAALLFFELGPAVLHADLVGGLVWGTIVLSIVVIIPLGAVFVNLLVELGGLEFIGTLARPFMRPLFRLPGRAALDSLASWIGAFTVGYYVTYNVFHRGGYHKRDVFIIATCFAPVSIGFVGVIVSTVGLLQIFPLILLSWAVAVILCGIVLVRVPPLNNIPDEYIVEPSPEDSFTGSPTDYVRFAIRQALDEAEDEGIGSTAIIGLIDGLKVTAITLGTVVAISTVTLLLVAQTDVFQLISAPLSPVIAAFGIPNSNLVASAILISGIEQVSAAAVVAETSAIARFFVTIVAISQIIFFAASAPMMMDMFNDIPIRFRDLIVIFALRTALLIPIVAALAHAANYLDLLP</sequence>
<accession>A0AAV3UP04</accession>
<feature type="transmembrane region" description="Helical" evidence="2">
    <location>
        <begin position="244"/>
        <end position="264"/>
    </location>
</feature>
<feature type="transmembrane region" description="Helical" evidence="2">
    <location>
        <begin position="458"/>
        <end position="481"/>
    </location>
</feature>
<keyword evidence="5" id="KW-1185">Reference proteome</keyword>
<evidence type="ECO:0000256" key="2">
    <source>
        <dbReference type="SAM" id="Phobius"/>
    </source>
</evidence>
<dbReference type="RefSeq" id="WP_227777495.1">
    <property type="nucleotide sequence ID" value="NZ_BAABKX010000019.1"/>
</dbReference>
<feature type="transmembrane region" description="Helical" evidence="2">
    <location>
        <begin position="383"/>
        <end position="405"/>
    </location>
</feature>
<feature type="compositionally biased region" description="Basic and acidic residues" evidence="1">
    <location>
        <begin position="14"/>
        <end position="23"/>
    </location>
</feature>
<feature type="region of interest" description="Disordered" evidence="1">
    <location>
        <begin position="1"/>
        <end position="23"/>
    </location>
</feature>
<evidence type="ECO:0000259" key="3">
    <source>
        <dbReference type="Pfam" id="PF07670"/>
    </source>
</evidence>
<feature type="transmembrane region" description="Helical" evidence="2">
    <location>
        <begin position="43"/>
        <end position="60"/>
    </location>
</feature>
<feature type="transmembrane region" description="Helical" evidence="2">
    <location>
        <begin position="351"/>
        <end position="371"/>
    </location>
</feature>
<feature type="transmembrane region" description="Helical" evidence="2">
    <location>
        <begin position="80"/>
        <end position="103"/>
    </location>
</feature>
<evidence type="ECO:0000313" key="4">
    <source>
        <dbReference type="EMBL" id="GAA5060829.1"/>
    </source>
</evidence>
<evidence type="ECO:0000313" key="5">
    <source>
        <dbReference type="Proteomes" id="UP001501729"/>
    </source>
</evidence>
<organism evidence="4 5">
    <name type="scientific">Haladaptatus pallidirubidus</name>
    <dbReference type="NCBI Taxonomy" id="1008152"/>
    <lineage>
        <taxon>Archaea</taxon>
        <taxon>Methanobacteriati</taxon>
        <taxon>Methanobacteriota</taxon>
        <taxon>Stenosarchaea group</taxon>
        <taxon>Halobacteria</taxon>
        <taxon>Halobacteriales</taxon>
        <taxon>Haladaptataceae</taxon>
        <taxon>Haladaptatus</taxon>
    </lineage>
</organism>
<feature type="transmembrane region" description="Helical" evidence="2">
    <location>
        <begin position="166"/>
        <end position="190"/>
    </location>
</feature>
<feature type="transmembrane region" description="Helical" evidence="2">
    <location>
        <begin position="123"/>
        <end position="146"/>
    </location>
</feature>
<feature type="domain" description="Nucleoside transporter/FeoB GTPase Gate" evidence="3">
    <location>
        <begin position="167"/>
        <end position="268"/>
    </location>
</feature>
<reference evidence="4 5" key="1">
    <citation type="journal article" date="2019" name="Int. J. Syst. Evol. Microbiol.">
        <title>The Global Catalogue of Microorganisms (GCM) 10K type strain sequencing project: providing services to taxonomists for standard genome sequencing and annotation.</title>
        <authorList>
            <consortium name="The Broad Institute Genomics Platform"/>
            <consortium name="The Broad Institute Genome Sequencing Center for Infectious Disease"/>
            <person name="Wu L."/>
            <person name="Ma J."/>
        </authorList>
    </citation>
    <scope>NUCLEOTIDE SEQUENCE [LARGE SCALE GENOMIC DNA]</scope>
    <source>
        <strain evidence="4 5">JCM 17504</strain>
    </source>
</reference>
<keyword evidence="2" id="KW-1133">Transmembrane helix</keyword>
<keyword evidence="2" id="KW-0472">Membrane</keyword>
<protein>
    <submittedName>
        <fullName evidence="4">YjiH family protein</fullName>
    </submittedName>
</protein>
<name>A0AAV3UP04_9EURY</name>
<comment type="caution">
    <text evidence="4">The sequence shown here is derived from an EMBL/GenBank/DDBJ whole genome shotgun (WGS) entry which is preliminary data.</text>
</comment>
<evidence type="ECO:0000256" key="1">
    <source>
        <dbReference type="SAM" id="MobiDB-lite"/>
    </source>
</evidence>
<keyword evidence="2" id="KW-0812">Transmembrane</keyword>
<feature type="transmembrane region" description="Helical" evidence="2">
    <location>
        <begin position="425"/>
        <end position="446"/>
    </location>
</feature>
<gene>
    <name evidence="4" type="ORF">GCM10025751_46400</name>
</gene>
<dbReference type="InterPro" id="IPR011642">
    <property type="entry name" value="Gate_dom"/>
</dbReference>
<dbReference type="EMBL" id="BAABKX010000019">
    <property type="protein sequence ID" value="GAA5060829.1"/>
    <property type="molecule type" value="Genomic_DNA"/>
</dbReference>
<feature type="transmembrane region" description="Helical" evidence="2">
    <location>
        <begin position="211"/>
        <end position="229"/>
    </location>
</feature>
<feature type="transmembrane region" description="Helical" evidence="2">
    <location>
        <begin position="271"/>
        <end position="291"/>
    </location>
</feature>
<proteinExistence type="predicted"/>
<dbReference type="Proteomes" id="UP001501729">
    <property type="component" value="Unassembled WGS sequence"/>
</dbReference>
<dbReference type="GeneID" id="68615630"/>
<dbReference type="Pfam" id="PF07670">
    <property type="entry name" value="Gate"/>
    <property type="match status" value="1"/>
</dbReference>
<dbReference type="AlphaFoldDB" id="A0AAV3UP04"/>
<feature type="compositionally biased region" description="Polar residues" evidence="1">
    <location>
        <begin position="1"/>
        <end position="13"/>
    </location>
</feature>